<dbReference type="InterPro" id="IPR023214">
    <property type="entry name" value="HAD_sf"/>
</dbReference>
<gene>
    <name evidence="1" type="ORF">GCM10010531_17010</name>
</gene>
<dbReference type="GO" id="GO:0016787">
    <property type="term" value="F:hydrolase activity"/>
    <property type="evidence" value="ECO:0007669"/>
    <property type="project" value="UniProtKB-KW"/>
</dbReference>
<dbReference type="Gene3D" id="1.10.150.240">
    <property type="entry name" value="Putative phosphatase, domain 2"/>
    <property type="match status" value="1"/>
</dbReference>
<dbReference type="Pfam" id="PF13419">
    <property type="entry name" value="HAD_2"/>
    <property type="match status" value="1"/>
</dbReference>
<dbReference type="SFLD" id="SFLDG01135">
    <property type="entry name" value="C1.5.6:_HAD__Beta-PGM__Phospha"/>
    <property type="match status" value="1"/>
</dbReference>
<dbReference type="InterPro" id="IPR041492">
    <property type="entry name" value="HAD_2"/>
</dbReference>
<dbReference type="SUPFAM" id="SSF56784">
    <property type="entry name" value="HAD-like"/>
    <property type="match status" value="1"/>
</dbReference>
<keyword evidence="1" id="KW-0378">Hydrolase</keyword>
<protein>
    <submittedName>
        <fullName evidence="1">HAD family hydrolase</fullName>
    </submittedName>
</protein>
<sequence length="220" mass="23242">MDVRPTVVLFDWDGTLVDTRAALLGAWHDVTEAVLGRRFPVTADEQRWAFGRRGAETFPELSDDPAVVAALIAGFTPAYQRYASMVTPFPGVADLLARLRAARCRIGVITSKTSDRFALDAARTALDAGWETVVCAEDVVQGKPHPEPVVTALRRLGVQPAEAVLVGDSPADMAAAVAAGTRAIGVGWGFSSPAELLDAGASLTVRTCDELLAECLGRPG</sequence>
<dbReference type="EMBL" id="BAAAVV010000003">
    <property type="protein sequence ID" value="GAA3165160.1"/>
    <property type="molecule type" value="Genomic_DNA"/>
</dbReference>
<dbReference type="SFLD" id="SFLDG01129">
    <property type="entry name" value="C1.5:_HAD__Beta-PGM__Phosphata"/>
    <property type="match status" value="1"/>
</dbReference>
<dbReference type="SFLD" id="SFLDS00003">
    <property type="entry name" value="Haloacid_Dehalogenase"/>
    <property type="match status" value="1"/>
</dbReference>
<dbReference type="InterPro" id="IPR023198">
    <property type="entry name" value="PGP-like_dom2"/>
</dbReference>
<dbReference type="Proteomes" id="UP001499924">
    <property type="component" value="Unassembled WGS sequence"/>
</dbReference>
<reference evidence="2" key="1">
    <citation type="journal article" date="2019" name="Int. J. Syst. Evol. Microbiol.">
        <title>The Global Catalogue of Microorganisms (GCM) 10K type strain sequencing project: providing services to taxonomists for standard genome sequencing and annotation.</title>
        <authorList>
            <consortium name="The Broad Institute Genomics Platform"/>
            <consortium name="The Broad Institute Genome Sequencing Center for Infectious Disease"/>
            <person name="Wu L."/>
            <person name="Ma J."/>
        </authorList>
    </citation>
    <scope>NUCLEOTIDE SEQUENCE [LARGE SCALE GENOMIC DNA]</scope>
    <source>
        <strain evidence="2">JCM 15614</strain>
    </source>
</reference>
<proteinExistence type="predicted"/>
<dbReference type="RefSeq" id="WP_344688340.1">
    <property type="nucleotide sequence ID" value="NZ_BAAAVV010000003.1"/>
</dbReference>
<keyword evidence="2" id="KW-1185">Reference proteome</keyword>
<dbReference type="PANTHER" id="PTHR43434:SF1">
    <property type="entry name" value="PHOSPHOGLYCOLATE PHOSPHATASE"/>
    <property type="match status" value="1"/>
</dbReference>
<dbReference type="InterPro" id="IPR006439">
    <property type="entry name" value="HAD-SF_hydro_IA"/>
</dbReference>
<dbReference type="InterPro" id="IPR036412">
    <property type="entry name" value="HAD-like_sf"/>
</dbReference>
<dbReference type="Gene3D" id="3.40.50.1000">
    <property type="entry name" value="HAD superfamily/HAD-like"/>
    <property type="match status" value="1"/>
</dbReference>
<dbReference type="NCBIfam" id="TIGR01549">
    <property type="entry name" value="HAD-SF-IA-v1"/>
    <property type="match status" value="1"/>
</dbReference>
<organism evidence="1 2">
    <name type="scientific">Blastococcus jejuensis</name>
    <dbReference type="NCBI Taxonomy" id="351224"/>
    <lineage>
        <taxon>Bacteria</taxon>
        <taxon>Bacillati</taxon>
        <taxon>Actinomycetota</taxon>
        <taxon>Actinomycetes</taxon>
        <taxon>Geodermatophilales</taxon>
        <taxon>Geodermatophilaceae</taxon>
        <taxon>Blastococcus</taxon>
    </lineage>
</organism>
<comment type="caution">
    <text evidence="1">The sequence shown here is derived from an EMBL/GenBank/DDBJ whole genome shotgun (WGS) entry which is preliminary data.</text>
</comment>
<name>A0ABP6P2E7_9ACTN</name>
<evidence type="ECO:0000313" key="2">
    <source>
        <dbReference type="Proteomes" id="UP001499924"/>
    </source>
</evidence>
<accession>A0ABP6P2E7</accession>
<evidence type="ECO:0000313" key="1">
    <source>
        <dbReference type="EMBL" id="GAA3165160.1"/>
    </source>
</evidence>
<dbReference type="PANTHER" id="PTHR43434">
    <property type="entry name" value="PHOSPHOGLYCOLATE PHOSPHATASE"/>
    <property type="match status" value="1"/>
</dbReference>
<dbReference type="NCBIfam" id="TIGR01509">
    <property type="entry name" value="HAD-SF-IA-v3"/>
    <property type="match status" value="1"/>
</dbReference>
<dbReference type="InterPro" id="IPR050155">
    <property type="entry name" value="HAD-like_hydrolase_sf"/>
</dbReference>